<dbReference type="EMBL" id="MU970113">
    <property type="protein sequence ID" value="KAK9320880.1"/>
    <property type="molecule type" value="Genomic_DNA"/>
</dbReference>
<dbReference type="Proteomes" id="UP001489719">
    <property type="component" value="Unassembled WGS sequence"/>
</dbReference>
<gene>
    <name evidence="1" type="ORF">V1517DRAFT_375218</name>
</gene>
<evidence type="ECO:0000313" key="2">
    <source>
        <dbReference type="Proteomes" id="UP001489719"/>
    </source>
</evidence>
<protein>
    <submittedName>
        <fullName evidence="1">Uncharacterized protein</fullName>
    </submittedName>
</protein>
<reference evidence="2" key="1">
    <citation type="journal article" date="2024" name="Front. Bioeng. Biotechnol.">
        <title>Genome-scale model development and genomic sequencing of the oleaginous clade Lipomyces.</title>
        <authorList>
            <person name="Czajka J.J."/>
            <person name="Han Y."/>
            <person name="Kim J."/>
            <person name="Mondo S.J."/>
            <person name="Hofstad B.A."/>
            <person name="Robles A."/>
            <person name="Haridas S."/>
            <person name="Riley R."/>
            <person name="LaButti K."/>
            <person name="Pangilinan J."/>
            <person name="Andreopoulos W."/>
            <person name="Lipzen A."/>
            <person name="Yan J."/>
            <person name="Wang M."/>
            <person name="Ng V."/>
            <person name="Grigoriev I.V."/>
            <person name="Spatafora J.W."/>
            <person name="Magnuson J.K."/>
            <person name="Baker S.E."/>
            <person name="Pomraning K.R."/>
        </authorList>
    </citation>
    <scope>NUCLEOTIDE SEQUENCE [LARGE SCALE GENOMIC DNA]</scope>
    <source>
        <strain evidence="2">CBS 10300</strain>
    </source>
</reference>
<organism evidence="1 2">
    <name type="scientific">Lipomyces orientalis</name>
    <dbReference type="NCBI Taxonomy" id="1233043"/>
    <lineage>
        <taxon>Eukaryota</taxon>
        <taxon>Fungi</taxon>
        <taxon>Dikarya</taxon>
        <taxon>Ascomycota</taxon>
        <taxon>Saccharomycotina</taxon>
        <taxon>Lipomycetes</taxon>
        <taxon>Lipomycetales</taxon>
        <taxon>Lipomycetaceae</taxon>
        <taxon>Lipomyces</taxon>
    </lineage>
</organism>
<keyword evidence="2" id="KW-1185">Reference proteome</keyword>
<comment type="caution">
    <text evidence="1">The sequence shown here is derived from an EMBL/GenBank/DDBJ whole genome shotgun (WGS) entry which is preliminary data.</text>
</comment>
<accession>A0ACC3TJP2</accession>
<name>A0ACC3TJP2_9ASCO</name>
<evidence type="ECO:0000313" key="1">
    <source>
        <dbReference type="EMBL" id="KAK9320880.1"/>
    </source>
</evidence>
<proteinExistence type="predicted"/>
<sequence>MPLDAVDVDTVTDVFNVKKLGPLVLFQNVRPLLEKAKTKWVSVTSAAGSIDNLEVSKAHIVLAYGIAKAGLNWSAPAQRQQVADCRCRAPRFGASRRRQRRCQEDGSDWSRHRICINGRLKYRCLILSRTNTLNTLKSTYTGRLNCNTLSVSTRSCLTRDILARSSQYPDKMFFLISGTCCTSRKSKRDLEPLGLLSFKITVPDPRAWP</sequence>